<dbReference type="KEGG" id="scy:SCATT_p04630"/>
<dbReference type="AlphaFoldDB" id="G8XG18"/>
<evidence type="ECO:0000313" key="2">
    <source>
        <dbReference type="EMBL" id="AEW98656.1"/>
    </source>
</evidence>
<keyword evidence="3" id="KW-1185">Reference proteome</keyword>
<reference evidence="3" key="1">
    <citation type="submission" date="2011-12" db="EMBL/GenBank/DDBJ databases">
        <title>Complete genome sequence of Streptomyces cattleya strain DSM 46488.</title>
        <authorList>
            <person name="Ou H.-Y."/>
            <person name="Li P."/>
            <person name="Zhao C."/>
            <person name="O'Hagan D."/>
            <person name="Deng Z."/>
        </authorList>
    </citation>
    <scope>NUCLEOTIDE SEQUENCE [LARGE SCALE GENOMIC DNA]</scope>
    <source>
        <strain evidence="3">ATCC 35852 / DSM 46488 / JCM 4925 / NBRC 14057 / NRRL 8057</strain>
        <plasmid evidence="3">Plasmid pSCATT</plasmid>
    </source>
</reference>
<feature type="region of interest" description="Disordered" evidence="1">
    <location>
        <begin position="14"/>
        <end position="37"/>
    </location>
</feature>
<proteinExistence type="predicted"/>
<dbReference type="PATRIC" id="fig|1003195.29.peg.6259"/>
<dbReference type="EMBL" id="CP003229">
    <property type="protein sequence ID" value="AEW98656.1"/>
    <property type="molecule type" value="Genomic_DNA"/>
</dbReference>
<gene>
    <name evidence="2" type="ordered locus">SCATT_p04630</name>
</gene>
<accession>G8XG18</accession>
<geneLocation type="plasmid" evidence="2 3">
    <name>pSCATT</name>
</geneLocation>
<keyword evidence="2" id="KW-0614">Plasmid</keyword>
<dbReference type="HOGENOM" id="CLU_3349024_0_0_11"/>
<sequence>MFAHVPLYVRLDGAERREGSGPGAAPVECPAGAVREG</sequence>
<name>G8XG18_STREN</name>
<organism evidence="2 3">
    <name type="scientific">Streptantibioticus cattleyicolor (strain ATCC 35852 / DSM 46488 / JCM 4925 / NBRC 14057 / NRRL 8057)</name>
    <name type="common">Streptomyces cattleya</name>
    <dbReference type="NCBI Taxonomy" id="1003195"/>
    <lineage>
        <taxon>Bacteria</taxon>
        <taxon>Bacillati</taxon>
        <taxon>Actinomycetota</taxon>
        <taxon>Actinomycetes</taxon>
        <taxon>Kitasatosporales</taxon>
        <taxon>Streptomycetaceae</taxon>
        <taxon>Streptantibioticus</taxon>
    </lineage>
</organism>
<protein>
    <submittedName>
        <fullName evidence="2">Uncharacterized protein</fullName>
    </submittedName>
</protein>
<dbReference type="Proteomes" id="UP000007842">
    <property type="component" value="Plasmid pSCATT"/>
</dbReference>
<evidence type="ECO:0000313" key="3">
    <source>
        <dbReference type="Proteomes" id="UP000007842"/>
    </source>
</evidence>
<evidence type="ECO:0000256" key="1">
    <source>
        <dbReference type="SAM" id="MobiDB-lite"/>
    </source>
</evidence>